<keyword evidence="1" id="KW-0732">Signal</keyword>
<name>A0A6M5Z4J3_9BACT</name>
<dbReference type="EMBL" id="CP053452">
    <property type="protein sequence ID" value="QJX00976.1"/>
    <property type="molecule type" value="Genomic_DNA"/>
</dbReference>
<feature type="chain" id="PRO_5026732729" evidence="1">
    <location>
        <begin position="25"/>
        <end position="250"/>
    </location>
</feature>
<reference evidence="3" key="1">
    <citation type="submission" date="2020-05" db="EMBL/GenBank/DDBJ databases">
        <title>Frigoriglobus tundricola gen. nov., sp. nov., a psychrotolerant cellulolytic planctomycete of the family Gemmataceae with two divergent copies of 16S rRNA gene.</title>
        <authorList>
            <person name="Kulichevskaya I.S."/>
            <person name="Ivanova A.A."/>
            <person name="Naumoff D.G."/>
            <person name="Beletsky A.V."/>
            <person name="Rijpstra W.I.C."/>
            <person name="Sinninghe Damste J.S."/>
            <person name="Mardanov A.V."/>
            <person name="Ravin N.V."/>
            <person name="Dedysh S.N."/>
        </authorList>
    </citation>
    <scope>NUCLEOTIDE SEQUENCE [LARGE SCALE GENOMIC DNA]</scope>
    <source>
        <strain evidence="3">PL17</strain>
    </source>
</reference>
<dbReference type="Proteomes" id="UP000503447">
    <property type="component" value="Chromosome"/>
</dbReference>
<proteinExistence type="predicted"/>
<dbReference type="Gene3D" id="2.130.10.10">
    <property type="entry name" value="YVTN repeat-like/Quinoprotein amine dehydrogenase"/>
    <property type="match status" value="1"/>
</dbReference>
<gene>
    <name evidence="2" type="ORF">FTUN_8614</name>
</gene>
<evidence type="ECO:0000313" key="3">
    <source>
        <dbReference type="Proteomes" id="UP000503447"/>
    </source>
</evidence>
<evidence type="ECO:0000256" key="1">
    <source>
        <dbReference type="SAM" id="SignalP"/>
    </source>
</evidence>
<dbReference type="InterPro" id="IPR011044">
    <property type="entry name" value="Quino_amine_DH_bsu"/>
</dbReference>
<dbReference type="KEGG" id="ftj:FTUN_8614"/>
<evidence type="ECO:0000313" key="2">
    <source>
        <dbReference type="EMBL" id="QJX00976.1"/>
    </source>
</evidence>
<dbReference type="InterPro" id="IPR015943">
    <property type="entry name" value="WD40/YVTN_repeat-like_dom_sf"/>
</dbReference>
<organism evidence="2 3">
    <name type="scientific">Frigoriglobus tundricola</name>
    <dbReference type="NCBI Taxonomy" id="2774151"/>
    <lineage>
        <taxon>Bacteria</taxon>
        <taxon>Pseudomonadati</taxon>
        <taxon>Planctomycetota</taxon>
        <taxon>Planctomycetia</taxon>
        <taxon>Gemmatales</taxon>
        <taxon>Gemmataceae</taxon>
        <taxon>Frigoriglobus</taxon>
    </lineage>
</organism>
<dbReference type="SUPFAM" id="SSF50969">
    <property type="entry name" value="YVTN repeat-like/Quinoprotein amine dehydrogenase"/>
    <property type="match status" value="1"/>
</dbReference>
<sequence length="250" mass="25866">MFTSLRFALVAVVMGTVMLAPARAQHPTTPQELQKIQDEIKALEEKRRILLVAEERKRAAVKAAEAKAAETKAAESKPTEMTWQFVVPSQPKAAAPTADAHAPLRALAKHSDPKVAALAKELLERLAAPAPAAPKGPKAEKSGAIQLYFEADGKGGFPLGILSGGDGKKGAEVIDIVLGTDGKGGPPRVVGSADVVIAAILPGQGEPAKATSSLKMAADGKTAAVVSADGTVVVFDVATGRELMRFPGKK</sequence>
<dbReference type="AlphaFoldDB" id="A0A6M5Z4J3"/>
<keyword evidence="3" id="KW-1185">Reference proteome</keyword>
<feature type="signal peptide" evidence="1">
    <location>
        <begin position="1"/>
        <end position="24"/>
    </location>
</feature>
<dbReference type="RefSeq" id="WP_171475615.1">
    <property type="nucleotide sequence ID" value="NZ_CP053452.2"/>
</dbReference>
<protein>
    <submittedName>
        <fullName evidence="2">Uncharacterized protein</fullName>
    </submittedName>
</protein>
<accession>A0A6M5Z4J3</accession>